<evidence type="ECO:0000256" key="7">
    <source>
        <dbReference type="RuleBase" id="RU000414"/>
    </source>
</evidence>
<evidence type="ECO:0000256" key="1">
    <source>
        <dbReference type="ARBA" id="ARBA00008714"/>
    </source>
</evidence>
<dbReference type="Gene3D" id="3.55.40.20">
    <property type="entry name" value="Iron/manganese superoxide dismutase, C-terminal domain"/>
    <property type="match status" value="1"/>
</dbReference>
<dbReference type="VEuPathDB" id="FungiDB:AWRI3580_g750"/>
<comment type="catalytic activity">
    <reaction evidence="5 7">
        <text>2 superoxide + 2 H(+) = H2O2 + O2</text>
        <dbReference type="Rhea" id="RHEA:20696"/>
        <dbReference type="ChEBI" id="CHEBI:15378"/>
        <dbReference type="ChEBI" id="CHEBI:15379"/>
        <dbReference type="ChEBI" id="CHEBI:16240"/>
        <dbReference type="ChEBI" id="CHEBI:18421"/>
        <dbReference type="EC" id="1.15.1.1"/>
    </reaction>
</comment>
<dbReference type="EMBL" id="LPNN01000002">
    <property type="protein sequence ID" value="OEJ92058.1"/>
    <property type="molecule type" value="Genomic_DNA"/>
</dbReference>
<dbReference type="FunFam" id="3.55.40.20:FF:000004">
    <property type="entry name" value="Superoxide dismutase [Fe]"/>
    <property type="match status" value="1"/>
</dbReference>
<dbReference type="PRINTS" id="PR01703">
    <property type="entry name" value="MNSODISMTASE"/>
</dbReference>
<dbReference type="GO" id="GO:0005739">
    <property type="term" value="C:mitochondrion"/>
    <property type="evidence" value="ECO:0007669"/>
    <property type="project" value="TreeGrafter"/>
</dbReference>
<dbReference type="Pfam" id="PF00081">
    <property type="entry name" value="Sod_Fe_N"/>
    <property type="match status" value="1"/>
</dbReference>
<dbReference type="GO" id="GO:0030145">
    <property type="term" value="F:manganese ion binding"/>
    <property type="evidence" value="ECO:0007669"/>
    <property type="project" value="TreeGrafter"/>
</dbReference>
<proteinExistence type="inferred from homology"/>
<organism evidence="10 11">
    <name type="scientific">Hanseniaspora uvarum</name>
    <name type="common">Yeast</name>
    <name type="synonym">Kloeckera apiculata</name>
    <dbReference type="NCBI Taxonomy" id="29833"/>
    <lineage>
        <taxon>Eukaryota</taxon>
        <taxon>Fungi</taxon>
        <taxon>Dikarya</taxon>
        <taxon>Ascomycota</taxon>
        <taxon>Saccharomycotina</taxon>
        <taxon>Saccharomycetes</taxon>
        <taxon>Saccharomycodales</taxon>
        <taxon>Saccharomycodaceae</taxon>
        <taxon>Hanseniaspora</taxon>
    </lineage>
</organism>
<dbReference type="Gene3D" id="1.10.287.990">
    <property type="entry name" value="Fe,Mn superoxide dismutase (SOD) domain"/>
    <property type="match status" value="1"/>
</dbReference>
<evidence type="ECO:0000259" key="8">
    <source>
        <dbReference type="Pfam" id="PF00081"/>
    </source>
</evidence>
<dbReference type="Proteomes" id="UP000095358">
    <property type="component" value="Unassembled WGS sequence"/>
</dbReference>
<evidence type="ECO:0000256" key="2">
    <source>
        <dbReference type="ARBA" id="ARBA00022723"/>
    </source>
</evidence>
<dbReference type="InterPro" id="IPR050265">
    <property type="entry name" value="Fe/Mn_Superoxide_Dismutase"/>
</dbReference>
<evidence type="ECO:0000256" key="6">
    <source>
        <dbReference type="PIRSR" id="PIRSR000349-1"/>
    </source>
</evidence>
<dbReference type="EC" id="1.15.1.1" evidence="7"/>
<protein>
    <recommendedName>
        <fullName evidence="7">Superoxide dismutase</fullName>
        <ecNumber evidence="7">1.15.1.1</ecNumber>
    </recommendedName>
</protein>
<gene>
    <name evidence="10" type="ORF">AWRI3580_g750</name>
</gene>
<dbReference type="PIRSF" id="PIRSF000349">
    <property type="entry name" value="SODismutase"/>
    <property type="match status" value="1"/>
</dbReference>
<dbReference type="STRING" id="29833.A0A1E5RZ86"/>
<feature type="binding site" evidence="6">
    <location>
        <position position="192"/>
    </location>
    <ligand>
        <name>Mn(2+)</name>
        <dbReference type="ChEBI" id="CHEBI:29035"/>
    </ligand>
</feature>
<dbReference type="PANTHER" id="PTHR11404:SF6">
    <property type="entry name" value="SUPEROXIDE DISMUTASE [MN], MITOCHONDRIAL"/>
    <property type="match status" value="1"/>
</dbReference>
<comment type="caution">
    <text evidence="10">The sequence shown here is derived from an EMBL/GenBank/DDBJ whole genome shotgun (WGS) entry which is preliminary data.</text>
</comment>
<dbReference type="InterPro" id="IPR001189">
    <property type="entry name" value="Mn/Fe_SOD"/>
</dbReference>
<dbReference type="FunFam" id="1.10.287.990:FF:000001">
    <property type="entry name" value="Superoxide dismutase"/>
    <property type="match status" value="1"/>
</dbReference>
<comment type="function">
    <text evidence="7">Destroys radicals which are normally produced within the cells and which are toxic to biological systems.</text>
</comment>
<dbReference type="PROSITE" id="PS00088">
    <property type="entry name" value="SOD_MN"/>
    <property type="match status" value="1"/>
</dbReference>
<feature type="domain" description="Manganese/iron superoxide dismutase N-terminal" evidence="8">
    <location>
        <begin position="18"/>
        <end position="105"/>
    </location>
</feature>
<dbReference type="GO" id="GO:0004784">
    <property type="term" value="F:superoxide dismutase activity"/>
    <property type="evidence" value="ECO:0007669"/>
    <property type="project" value="UniProtKB-EC"/>
</dbReference>
<dbReference type="InterPro" id="IPR036314">
    <property type="entry name" value="SOD_C_sf"/>
</dbReference>
<evidence type="ECO:0000313" key="11">
    <source>
        <dbReference type="Proteomes" id="UP000095358"/>
    </source>
</evidence>
<evidence type="ECO:0000313" key="10">
    <source>
        <dbReference type="EMBL" id="OEJ92058.1"/>
    </source>
</evidence>
<dbReference type="AlphaFoldDB" id="A0A1E5RZ86"/>
<accession>A0A1E5RZ86</accession>
<feature type="domain" description="Manganese/iron superoxide dismutase C-terminal" evidence="9">
    <location>
        <begin position="125"/>
        <end position="223"/>
    </location>
</feature>
<dbReference type="InterPro" id="IPR019832">
    <property type="entry name" value="Mn/Fe_SOD_C"/>
</dbReference>
<sequence length="232" mass="26717">MLRSTRTFNQVIKRNKVTLPKLNWEFNELEPYILGKINELHYTKHHQTYVNGFNDATSKLKELEVKLQTEERPLFVSQEINSLQQNLKFHSGGYINHVLFWENLSPNMEKSTNGKGGIHSLNKNTALYQLITKQYGSVDNLISAFKKSLMGVQGSGWSFLVYSPVSNSLEIVQTYNQDSVPVGKGVVLLAIDAWEHAYYLQYQNRKAEYFDAVWNVVNWEVVSGRLEKLIAK</sequence>
<feature type="binding site" evidence="6">
    <location>
        <position position="41"/>
    </location>
    <ligand>
        <name>Mn(2+)</name>
        <dbReference type="ChEBI" id="CHEBI:29035"/>
    </ligand>
</feature>
<name>A0A1E5RZ86_HANUV</name>
<dbReference type="Pfam" id="PF02777">
    <property type="entry name" value="Sod_Fe_C"/>
    <property type="match status" value="1"/>
</dbReference>
<dbReference type="InterPro" id="IPR019831">
    <property type="entry name" value="Mn/Fe_SOD_N"/>
</dbReference>
<evidence type="ECO:0000259" key="9">
    <source>
        <dbReference type="Pfam" id="PF02777"/>
    </source>
</evidence>
<feature type="binding site" evidence="6">
    <location>
        <position position="97"/>
    </location>
    <ligand>
        <name>Mn(2+)</name>
        <dbReference type="ChEBI" id="CHEBI:29035"/>
    </ligand>
</feature>
<evidence type="ECO:0000256" key="4">
    <source>
        <dbReference type="ARBA" id="ARBA00023002"/>
    </source>
</evidence>
<evidence type="ECO:0000256" key="5">
    <source>
        <dbReference type="ARBA" id="ARBA00049204"/>
    </source>
</evidence>
<keyword evidence="11" id="KW-1185">Reference proteome</keyword>
<comment type="similarity">
    <text evidence="1 7">Belongs to the iron/manganese superoxide dismutase family.</text>
</comment>
<keyword evidence="3" id="KW-0049">Antioxidant</keyword>
<keyword evidence="4 7" id="KW-0560">Oxidoreductase</keyword>
<dbReference type="InterPro" id="IPR036324">
    <property type="entry name" value="Mn/Fe_SOD_N_sf"/>
</dbReference>
<evidence type="ECO:0000256" key="3">
    <source>
        <dbReference type="ARBA" id="ARBA00022862"/>
    </source>
</evidence>
<dbReference type="PANTHER" id="PTHR11404">
    <property type="entry name" value="SUPEROXIDE DISMUTASE 2"/>
    <property type="match status" value="1"/>
</dbReference>
<reference evidence="11" key="1">
    <citation type="journal article" date="2016" name="Genome Announc.">
        <title>Genome sequences of three species of Hanseniaspora isolated from spontaneous wine fermentations.</title>
        <authorList>
            <person name="Sternes P.R."/>
            <person name="Lee D."/>
            <person name="Kutyna D.R."/>
            <person name="Borneman A.R."/>
        </authorList>
    </citation>
    <scope>NUCLEOTIDE SEQUENCE [LARGE SCALE GENOMIC DNA]</scope>
    <source>
        <strain evidence="11">AWRI3580</strain>
    </source>
</reference>
<dbReference type="SUPFAM" id="SSF46609">
    <property type="entry name" value="Fe,Mn superoxide dismutase (SOD), N-terminal domain"/>
    <property type="match status" value="1"/>
</dbReference>
<feature type="binding site" evidence="6">
    <location>
        <position position="196"/>
    </location>
    <ligand>
        <name>Mn(2+)</name>
        <dbReference type="ChEBI" id="CHEBI:29035"/>
    </ligand>
</feature>
<dbReference type="InterPro" id="IPR019833">
    <property type="entry name" value="Mn/Fe_SOD_BS"/>
</dbReference>
<keyword evidence="2 6" id="KW-0479">Metal-binding</keyword>
<dbReference type="SUPFAM" id="SSF54719">
    <property type="entry name" value="Fe,Mn superoxide dismutase (SOD), C-terminal domain"/>
    <property type="match status" value="1"/>
</dbReference>
<dbReference type="OrthoDB" id="239262at2759"/>